<keyword evidence="5" id="KW-0175">Coiled coil</keyword>
<dbReference type="OrthoDB" id="7689797at2"/>
<evidence type="ECO:0000313" key="9">
    <source>
        <dbReference type="Proteomes" id="UP000306113"/>
    </source>
</evidence>
<evidence type="ECO:0000256" key="6">
    <source>
        <dbReference type="SAM" id="Phobius"/>
    </source>
</evidence>
<sequence>MRYIRYAFLAAIGAVLIVVALANRGAVTLTLLPEPLADLVGLNHSITLPLFGVILGGIVVGLLIGFVWEWLREHKHRANAAAKQRQVHDLERKLKREQRKAVESGQQDEVLALLEQKS</sequence>
<keyword evidence="9" id="KW-1185">Reference proteome</keyword>
<evidence type="ECO:0000313" key="8">
    <source>
        <dbReference type="EMBL" id="THD73022.1"/>
    </source>
</evidence>
<evidence type="ECO:0000256" key="1">
    <source>
        <dbReference type="ARBA" id="ARBA00022475"/>
    </source>
</evidence>
<dbReference type="Pfam" id="PF06305">
    <property type="entry name" value="LapA_dom"/>
    <property type="match status" value="1"/>
</dbReference>
<evidence type="ECO:0000256" key="3">
    <source>
        <dbReference type="ARBA" id="ARBA00022989"/>
    </source>
</evidence>
<feature type="coiled-coil region" evidence="5">
    <location>
        <begin position="80"/>
        <end position="107"/>
    </location>
</feature>
<dbReference type="InterPro" id="IPR010445">
    <property type="entry name" value="LapA_dom"/>
</dbReference>
<reference evidence="8 9" key="1">
    <citation type="submission" date="2019-04" db="EMBL/GenBank/DDBJ databases">
        <title>Draft genome sequence of Youngimonas vesicularis.</title>
        <authorList>
            <person name="Hameed A."/>
        </authorList>
    </citation>
    <scope>NUCLEOTIDE SEQUENCE [LARGE SCALE GENOMIC DNA]</scope>
    <source>
        <strain evidence="8 9">CC-AMW-E</strain>
    </source>
</reference>
<feature type="domain" description="Lipopolysaccharide assembly protein A" evidence="7">
    <location>
        <begin position="46"/>
        <end position="94"/>
    </location>
</feature>
<evidence type="ECO:0000256" key="4">
    <source>
        <dbReference type="ARBA" id="ARBA00023136"/>
    </source>
</evidence>
<organism evidence="8 9">
    <name type="scientific">Thalassobius vesicularis</name>
    <dbReference type="NCBI Taxonomy" id="1294297"/>
    <lineage>
        <taxon>Bacteria</taxon>
        <taxon>Pseudomonadati</taxon>
        <taxon>Pseudomonadota</taxon>
        <taxon>Alphaproteobacteria</taxon>
        <taxon>Rhodobacterales</taxon>
        <taxon>Roseobacteraceae</taxon>
        <taxon>Thalassovita</taxon>
    </lineage>
</organism>
<protein>
    <submittedName>
        <fullName evidence="8">LapA family protein</fullName>
    </submittedName>
</protein>
<evidence type="ECO:0000259" key="7">
    <source>
        <dbReference type="Pfam" id="PF06305"/>
    </source>
</evidence>
<keyword evidence="2 6" id="KW-0812">Transmembrane</keyword>
<accession>A0A4S3M822</accession>
<proteinExistence type="predicted"/>
<keyword evidence="1" id="KW-1003">Cell membrane</keyword>
<gene>
    <name evidence="8" type="ORF">E7681_13985</name>
</gene>
<dbReference type="Proteomes" id="UP000306113">
    <property type="component" value="Unassembled WGS sequence"/>
</dbReference>
<evidence type="ECO:0000256" key="2">
    <source>
        <dbReference type="ARBA" id="ARBA00022692"/>
    </source>
</evidence>
<dbReference type="AlphaFoldDB" id="A0A4S3M822"/>
<feature type="transmembrane region" description="Helical" evidence="6">
    <location>
        <begin position="46"/>
        <end position="68"/>
    </location>
</feature>
<dbReference type="RefSeq" id="WP_136339917.1">
    <property type="nucleotide sequence ID" value="NZ_SSMD01000006.1"/>
</dbReference>
<dbReference type="GO" id="GO:0005886">
    <property type="term" value="C:plasma membrane"/>
    <property type="evidence" value="ECO:0007669"/>
    <property type="project" value="InterPro"/>
</dbReference>
<dbReference type="EMBL" id="SSMD01000006">
    <property type="protein sequence ID" value="THD73022.1"/>
    <property type="molecule type" value="Genomic_DNA"/>
</dbReference>
<keyword evidence="3 6" id="KW-1133">Transmembrane helix</keyword>
<name>A0A4S3M822_9RHOB</name>
<comment type="caution">
    <text evidence="8">The sequence shown here is derived from an EMBL/GenBank/DDBJ whole genome shotgun (WGS) entry which is preliminary data.</text>
</comment>
<keyword evidence="4 6" id="KW-0472">Membrane</keyword>
<evidence type="ECO:0000256" key="5">
    <source>
        <dbReference type="SAM" id="Coils"/>
    </source>
</evidence>